<evidence type="ECO:0000313" key="1">
    <source>
        <dbReference type="EMBL" id="NLD25153.1"/>
    </source>
</evidence>
<dbReference type="InterPro" id="IPR036098">
    <property type="entry name" value="Thymidylate_synthase_ThyX_sf"/>
</dbReference>
<dbReference type="GO" id="GO:0070402">
    <property type="term" value="F:NADPH binding"/>
    <property type="evidence" value="ECO:0007669"/>
    <property type="project" value="TreeGrafter"/>
</dbReference>
<dbReference type="PANTHER" id="PTHR34934:SF1">
    <property type="entry name" value="FLAVIN-DEPENDENT THYMIDYLATE SYNTHASE"/>
    <property type="match status" value="1"/>
</dbReference>
<name>A0A847D0Z9_9BACT</name>
<dbReference type="InterPro" id="IPR003669">
    <property type="entry name" value="Thymidylate_synthase_ThyX"/>
</dbReference>
<dbReference type="Pfam" id="PF02511">
    <property type="entry name" value="Thy1"/>
    <property type="match status" value="2"/>
</dbReference>
<dbReference type="GO" id="GO:0004799">
    <property type="term" value="F:thymidylate synthase activity"/>
    <property type="evidence" value="ECO:0007669"/>
    <property type="project" value="TreeGrafter"/>
</dbReference>
<proteinExistence type="predicted"/>
<dbReference type="EMBL" id="JAAZBX010000002">
    <property type="protein sequence ID" value="NLD25153.1"/>
    <property type="molecule type" value="Genomic_DNA"/>
</dbReference>
<dbReference type="PROSITE" id="PS51331">
    <property type="entry name" value="THYX"/>
    <property type="match status" value="1"/>
</dbReference>
<dbReference type="SUPFAM" id="SSF69796">
    <property type="entry name" value="Thymidylate synthase-complementing protein Thy1"/>
    <property type="match status" value="2"/>
</dbReference>
<dbReference type="Proteomes" id="UP000545876">
    <property type="component" value="Unassembled WGS sequence"/>
</dbReference>
<comment type="caution">
    <text evidence="1">The sequence shown here is derived from an EMBL/GenBank/DDBJ whole genome shotgun (WGS) entry which is preliminary data.</text>
</comment>
<dbReference type="GO" id="GO:0006231">
    <property type="term" value="P:dTMP biosynthetic process"/>
    <property type="evidence" value="ECO:0007669"/>
    <property type="project" value="InterPro"/>
</dbReference>
<protein>
    <submittedName>
        <fullName evidence="1">FAD-dependent thymidylate synthase</fullName>
    </submittedName>
</protein>
<dbReference type="Gene3D" id="3.30.1360.170">
    <property type="match status" value="2"/>
</dbReference>
<dbReference type="AlphaFoldDB" id="A0A847D0Z9"/>
<accession>A0A847D0Z9</accession>
<dbReference type="GO" id="GO:0050797">
    <property type="term" value="F:thymidylate synthase (FAD) activity"/>
    <property type="evidence" value="ECO:0007669"/>
    <property type="project" value="InterPro"/>
</dbReference>
<sequence>MKLIFRQDLNIATIKSESSWNRMVVHSLLQNCNAKQPAINAYLGARYSRSSDSILDIASEVINTGTDASERLEKIFAGYGHKSVGDMAELFVCIENIPIITGMKFFYINPVIAGQERSTRYQDFSDPNFIKIPNEVCSKQEIRKEYEKIIFKQLSDYKKLLKSTKEQLSKHFKINEESSQECASLKARSFDVARYLLPVGLSTSDALVLSARAWSDFIGYLFGGDSIVDNEVADLVLNLLGESDLDARGYIREADNLIRHTESNSSRRNSTREILDYLKNNLDRKQIPTFPDSESSSIKVSYSPDLTECLLTHYEALLNPLGSIKEYSFDQEDQEFIGEVLSEHHNQHRTVGNVAQSGAVKIEGFATLGTLKDLNRHRSLERFIPILHDEIDMDQELARREEDCFFLCNYLDIPQLKILKEEYQEVLEETYSMIKSWREKAKKVLSEEVCNEYTKYLLPHAHATKYIMYGSYDDLQYVINLRSRNGGHIAYRVLVYEWLKNLNMKDPIWNSLLKRIQSPKIDSKIEFVDRS</sequence>
<organism evidence="1 2">
    <name type="scientific">Candidatus Dojkabacteria bacterium</name>
    <dbReference type="NCBI Taxonomy" id="2099670"/>
    <lineage>
        <taxon>Bacteria</taxon>
        <taxon>Candidatus Dojkabacteria</taxon>
    </lineage>
</organism>
<dbReference type="PANTHER" id="PTHR34934">
    <property type="entry name" value="FLAVIN-DEPENDENT THYMIDYLATE SYNTHASE"/>
    <property type="match status" value="1"/>
</dbReference>
<reference evidence="1 2" key="1">
    <citation type="journal article" date="2020" name="Biotechnol. Biofuels">
        <title>New insights from the biogas microbiome by comprehensive genome-resolved metagenomics of nearly 1600 species originating from multiple anaerobic digesters.</title>
        <authorList>
            <person name="Campanaro S."/>
            <person name="Treu L."/>
            <person name="Rodriguez-R L.M."/>
            <person name="Kovalovszki A."/>
            <person name="Ziels R.M."/>
            <person name="Maus I."/>
            <person name="Zhu X."/>
            <person name="Kougias P.G."/>
            <person name="Basile A."/>
            <person name="Luo G."/>
            <person name="Schluter A."/>
            <person name="Konstantinidis K.T."/>
            <person name="Angelidaki I."/>
        </authorList>
    </citation>
    <scope>NUCLEOTIDE SEQUENCE [LARGE SCALE GENOMIC DNA]</scope>
    <source>
        <strain evidence="1">AS06rmzACSIP_65</strain>
    </source>
</reference>
<evidence type="ECO:0000313" key="2">
    <source>
        <dbReference type="Proteomes" id="UP000545876"/>
    </source>
</evidence>
<dbReference type="GO" id="GO:0050660">
    <property type="term" value="F:flavin adenine dinucleotide binding"/>
    <property type="evidence" value="ECO:0007669"/>
    <property type="project" value="InterPro"/>
</dbReference>
<gene>
    <name evidence="1" type="ORF">GX656_00725</name>
</gene>